<dbReference type="GO" id="GO:0046540">
    <property type="term" value="C:U4/U6 x U5 tri-snRNP complex"/>
    <property type="evidence" value="ECO:0007669"/>
    <property type="project" value="InterPro"/>
</dbReference>
<evidence type="ECO:0000313" key="12">
    <source>
        <dbReference type="EMBL" id="KAL0269370.1"/>
    </source>
</evidence>
<comment type="subcellular location">
    <subcellularLocation>
        <location evidence="1">Nucleus</location>
    </subcellularLocation>
</comment>
<evidence type="ECO:0000256" key="1">
    <source>
        <dbReference type="ARBA" id="ARBA00004123"/>
    </source>
</evidence>
<dbReference type="EMBL" id="JARGDH010000004">
    <property type="protein sequence ID" value="KAL0269370.1"/>
    <property type="molecule type" value="Genomic_DNA"/>
</dbReference>
<evidence type="ECO:0000256" key="7">
    <source>
        <dbReference type="ARBA" id="ARBA00032955"/>
    </source>
</evidence>
<evidence type="ECO:0000259" key="11">
    <source>
        <dbReference type="SMART" id="SM00311"/>
    </source>
</evidence>
<evidence type="ECO:0000256" key="8">
    <source>
        <dbReference type="ARBA" id="ARBA00035603"/>
    </source>
</evidence>
<comment type="function">
    <text evidence="8">Plays a role in pre-mRNA splicing as component of the U4/U6-U5 tri-snRNP complex that is involved in spliceosome assembly, and as component of the precatalytic spliceosome (spliceosome B complex).</text>
</comment>
<evidence type="ECO:0000256" key="2">
    <source>
        <dbReference type="ARBA" id="ARBA00016514"/>
    </source>
</evidence>
<dbReference type="Pfam" id="PF01480">
    <property type="entry name" value="PWI"/>
    <property type="match status" value="1"/>
</dbReference>
<feature type="coiled-coil region" evidence="9">
    <location>
        <begin position="296"/>
        <end position="323"/>
    </location>
</feature>
<evidence type="ECO:0000256" key="5">
    <source>
        <dbReference type="ARBA" id="ARBA00023187"/>
    </source>
</evidence>
<evidence type="ECO:0000256" key="9">
    <source>
        <dbReference type="SAM" id="Coils"/>
    </source>
</evidence>
<protein>
    <recommendedName>
        <fullName evidence="2">U4/U6 small nuclear ribonucleoprotein Prp3</fullName>
    </recommendedName>
    <alternativeName>
        <fullName evidence="7">Pre-mRNA-splicing factor 3</fullName>
    </alternativeName>
</protein>
<dbReference type="Gene3D" id="1.20.1390.10">
    <property type="entry name" value="PWI domain"/>
    <property type="match status" value="1"/>
</dbReference>
<feature type="compositionally biased region" description="Basic and acidic residues" evidence="10">
    <location>
        <begin position="86"/>
        <end position="107"/>
    </location>
</feature>
<organism evidence="12">
    <name type="scientific">Menopon gallinae</name>
    <name type="common">poultry shaft louse</name>
    <dbReference type="NCBI Taxonomy" id="328185"/>
    <lineage>
        <taxon>Eukaryota</taxon>
        <taxon>Metazoa</taxon>
        <taxon>Ecdysozoa</taxon>
        <taxon>Arthropoda</taxon>
        <taxon>Hexapoda</taxon>
        <taxon>Insecta</taxon>
        <taxon>Pterygota</taxon>
        <taxon>Neoptera</taxon>
        <taxon>Paraneoptera</taxon>
        <taxon>Psocodea</taxon>
        <taxon>Troctomorpha</taxon>
        <taxon>Phthiraptera</taxon>
        <taxon>Amblycera</taxon>
        <taxon>Menoponidae</taxon>
        <taxon>Menopon</taxon>
    </lineage>
</organism>
<dbReference type="PANTHER" id="PTHR14212:SF0">
    <property type="entry name" value="U4_U6 SMALL NUCLEAR RIBONUCLEOPROTEIN PRP3"/>
    <property type="match status" value="1"/>
</dbReference>
<keyword evidence="6" id="KW-0539">Nucleus</keyword>
<evidence type="ECO:0000256" key="10">
    <source>
        <dbReference type="SAM" id="MobiDB-lite"/>
    </source>
</evidence>
<dbReference type="SMART" id="SM00311">
    <property type="entry name" value="PWI"/>
    <property type="match status" value="1"/>
</dbReference>
<dbReference type="InterPro" id="IPR013881">
    <property type="entry name" value="Pre-mRNA_splic_Prp3_dom"/>
</dbReference>
<gene>
    <name evidence="12" type="ORF">PYX00_007128</name>
</gene>
<dbReference type="GO" id="GO:0000398">
    <property type="term" value="P:mRNA splicing, via spliceosome"/>
    <property type="evidence" value="ECO:0007669"/>
    <property type="project" value="InterPro"/>
</dbReference>
<evidence type="ECO:0000256" key="4">
    <source>
        <dbReference type="ARBA" id="ARBA00022664"/>
    </source>
</evidence>
<dbReference type="AlphaFoldDB" id="A0AAW2HHT1"/>
<dbReference type="CDD" id="cd24162">
    <property type="entry name" value="Prp3_C"/>
    <property type="match status" value="1"/>
</dbReference>
<dbReference type="Pfam" id="PF06544">
    <property type="entry name" value="Prp3_C"/>
    <property type="match status" value="1"/>
</dbReference>
<dbReference type="Pfam" id="PF08572">
    <property type="entry name" value="PRP3"/>
    <property type="match status" value="1"/>
</dbReference>
<keyword evidence="9" id="KW-0175">Coiled coil</keyword>
<feature type="domain" description="PWI" evidence="11">
    <location>
        <begin position="4"/>
        <end position="78"/>
    </location>
</feature>
<keyword evidence="5" id="KW-0508">mRNA splicing</keyword>
<proteinExistence type="predicted"/>
<feature type="region of interest" description="Disordered" evidence="10">
    <location>
        <begin position="76"/>
        <end position="113"/>
    </location>
</feature>
<evidence type="ECO:0000256" key="3">
    <source>
        <dbReference type="ARBA" id="ARBA00022553"/>
    </source>
</evidence>
<evidence type="ECO:0000256" key="6">
    <source>
        <dbReference type="ARBA" id="ARBA00023242"/>
    </source>
</evidence>
<name>A0AAW2HHT1_9NEOP</name>
<accession>A0AAW2HHT1</accession>
<dbReference type="PANTHER" id="PTHR14212">
    <property type="entry name" value="U4/U6-ASSOCIATED RNA SPLICING FACTOR-RELATED"/>
    <property type="match status" value="1"/>
</dbReference>
<dbReference type="InterPro" id="IPR010541">
    <property type="entry name" value="Prp3_C"/>
</dbReference>
<dbReference type="InterPro" id="IPR027104">
    <property type="entry name" value="Prp3"/>
</dbReference>
<sequence length="638" mass="71901">MTALSRKEAEDIKPYLDKTIQKFLGFNEPSLVSTALNCLSSGYDKNKTARTLSSLLDESKAVKLADRIFDILDNVRSSSKSRKRSRDSYDAKTEDAPKKQKSSEEAPKQQSNAVAGTLTALQIKEMMANAQKMIEERKRALSMKTPSAPAANTAATAKPVKILGVPPVRPPSVGLLPNDKASRIMQLQASIKSKFASNVLSGVLGNANVAMADKPTPLILDSQGRTVDMTGKEVQLTQVTPTLKANIRAKKREEFKAQLNQQAVDSMVDAHYFDRRITVKQATRNKRALRFHEPGKFQQLAERMRMKAQLEKLQNEIFQIAKKTGISSAAKLALIAPKTPAMEEKIPDVEWWDSVIMTTETYPPDGIVSLREEAISNLVEHPIQMRPPSEPHKPIFLPVFLTKKERKKLRRQNRREAWKEEQEKIRLGLEPPPEPKLRISNLMRVLGTEAVQDPTKIEAHVRAQMAKRQKAHAEANASRKLTAEQRKAKKIRKLKEDTSLGVHVAVYRVSDLSNPSKKFKVETNAKQLFLTGCIVLCKDCNVVIVEGGTKQINKYNRLMVHRIKWEEDIIKSSEGNEVPNKCVLVWKGTTKHRNFGEVKFKVCPTEKLSREHLKKHGVEHYWDLAYSGCVLENADDIF</sequence>
<dbReference type="InterPro" id="IPR002483">
    <property type="entry name" value="PWI_dom"/>
</dbReference>
<reference evidence="12" key="1">
    <citation type="journal article" date="2024" name="Gigascience">
        <title>Chromosome-level genome of the poultry shaft louse Menopon gallinae provides insight into the host-switching and adaptive evolution of parasitic lice.</title>
        <authorList>
            <person name="Xu Y."/>
            <person name="Ma L."/>
            <person name="Liu S."/>
            <person name="Liang Y."/>
            <person name="Liu Q."/>
            <person name="He Z."/>
            <person name="Tian L."/>
            <person name="Duan Y."/>
            <person name="Cai W."/>
            <person name="Li H."/>
            <person name="Song F."/>
        </authorList>
    </citation>
    <scope>NUCLEOTIDE SEQUENCE</scope>
    <source>
        <strain evidence="12">Cailab_2023a</strain>
    </source>
</reference>
<keyword evidence="4" id="KW-0507">mRNA processing</keyword>
<keyword evidence="3" id="KW-0597">Phosphoprotein</keyword>
<comment type="caution">
    <text evidence="12">The sequence shown here is derived from an EMBL/GenBank/DDBJ whole genome shotgun (WGS) entry which is preliminary data.</text>
</comment>